<gene>
    <name evidence="2" type="ORF">SAMN06265368_0479</name>
</gene>
<sequence>MSATVVSVLIIVGGESLHDFALLPPAALGMMLVVDLLLSFSRPRNVETDVSDEVFIGEEANIRLQFGRFRSDLRVRIDWPEGLKGPVETVVDRETSVATARFKATRRGSWAIDYVWIAWESRFQLLEFVPRLQLGTVIRVVPNIRLVQSGAITTKVLSSLYGVKENRSLGEGSEFHQLQEFVTGMDPRTIDWKRSAKLRSLVAKDSQAERNHHVIIALDNGYLMAQKVGTVAKIDFAVTAALAVAWAAAIGGDLVGYLNYDVKPRQYFAPEPGRKAFTRLRSHTADMNYVTRETNHTLALTELYARSPKRSLIIVFTDFIDTTSAELMIENINLLAKRHLVIFVTIRDPELDGLARTAADTLDDVAGTVAAHQTLNQRRLVLERIERMGVTIVDTTPEALTAQLISTYLDIKAREMI</sequence>
<name>A0A285NG32_9HYPH</name>
<dbReference type="OrthoDB" id="9776116at2"/>
<evidence type="ECO:0000259" key="1">
    <source>
        <dbReference type="Pfam" id="PF01882"/>
    </source>
</evidence>
<organism evidence="2 3">
    <name type="scientific">Cohaesibacter gelatinilyticus</name>
    <dbReference type="NCBI Taxonomy" id="372072"/>
    <lineage>
        <taxon>Bacteria</taxon>
        <taxon>Pseudomonadati</taxon>
        <taxon>Pseudomonadota</taxon>
        <taxon>Alphaproteobacteria</taxon>
        <taxon>Hyphomicrobiales</taxon>
        <taxon>Cohaesibacteraceae</taxon>
    </lineage>
</organism>
<dbReference type="PANTHER" id="PTHR33608:SF3">
    <property type="entry name" value="SLR2013 PROTEIN"/>
    <property type="match status" value="1"/>
</dbReference>
<dbReference type="EMBL" id="OBEL01000001">
    <property type="protein sequence ID" value="SNZ06611.1"/>
    <property type="molecule type" value="Genomic_DNA"/>
</dbReference>
<dbReference type="AlphaFoldDB" id="A0A285NG32"/>
<dbReference type="Gene3D" id="3.40.50.410">
    <property type="entry name" value="von Willebrand factor, type A domain"/>
    <property type="match status" value="1"/>
</dbReference>
<feature type="domain" description="DUF58" evidence="1">
    <location>
        <begin position="179"/>
        <end position="354"/>
    </location>
</feature>
<reference evidence="2 3" key="1">
    <citation type="submission" date="2017-09" db="EMBL/GenBank/DDBJ databases">
        <authorList>
            <person name="Ehlers B."/>
            <person name="Leendertz F.H."/>
        </authorList>
    </citation>
    <scope>NUCLEOTIDE SEQUENCE [LARGE SCALE GENOMIC DNA]</scope>
    <source>
        <strain evidence="2 3">DSM 18289</strain>
    </source>
</reference>
<accession>A0A285NG32</accession>
<dbReference type="InterPro" id="IPR036465">
    <property type="entry name" value="vWFA_dom_sf"/>
</dbReference>
<evidence type="ECO:0000313" key="2">
    <source>
        <dbReference type="EMBL" id="SNZ06611.1"/>
    </source>
</evidence>
<evidence type="ECO:0000313" key="3">
    <source>
        <dbReference type="Proteomes" id="UP000219439"/>
    </source>
</evidence>
<dbReference type="PANTHER" id="PTHR33608">
    <property type="entry name" value="BLL2464 PROTEIN"/>
    <property type="match status" value="1"/>
</dbReference>
<dbReference type="Pfam" id="PF01882">
    <property type="entry name" value="DUF58"/>
    <property type="match status" value="1"/>
</dbReference>
<dbReference type="SUPFAM" id="SSF53300">
    <property type="entry name" value="vWA-like"/>
    <property type="match status" value="1"/>
</dbReference>
<keyword evidence="3" id="KW-1185">Reference proteome</keyword>
<dbReference type="RefSeq" id="WP_097153154.1">
    <property type="nucleotide sequence ID" value="NZ_OBEL01000001.1"/>
</dbReference>
<dbReference type="InterPro" id="IPR002881">
    <property type="entry name" value="DUF58"/>
</dbReference>
<protein>
    <submittedName>
        <fullName evidence="2">Uncharacterized conserved protein, DUF58 family, contains vWF domain</fullName>
    </submittedName>
</protein>
<proteinExistence type="predicted"/>
<dbReference type="Proteomes" id="UP000219439">
    <property type="component" value="Unassembled WGS sequence"/>
</dbReference>